<evidence type="ECO:0000313" key="1">
    <source>
        <dbReference type="EMBL" id="EFX63598.1"/>
    </source>
</evidence>
<dbReference type="InParanoid" id="E9HXD4"/>
<gene>
    <name evidence="1" type="ORF">DAPPUDRAFT_335301</name>
</gene>
<sequence length="119" mass="12913">MTPSNPNRILLGPPGPGVLPMPIELPADVLVIISQPHPGYPFAPWINPQFSDTELVNPTRAVIAITIISNKRKPPPEIILDIAHVEEGTWEGTTSTLANVHIPEPSNPFCDVYVLKPAL</sequence>
<protein>
    <submittedName>
        <fullName evidence="1">Uncharacterized protein</fullName>
    </submittedName>
</protein>
<dbReference type="KEGG" id="dpx:DAPPUDRAFT_335301"/>
<dbReference type="HOGENOM" id="CLU_2063809_0_0_1"/>
<evidence type="ECO:0000313" key="2">
    <source>
        <dbReference type="Proteomes" id="UP000000305"/>
    </source>
</evidence>
<organism evidence="1 2">
    <name type="scientific">Daphnia pulex</name>
    <name type="common">Water flea</name>
    <dbReference type="NCBI Taxonomy" id="6669"/>
    <lineage>
        <taxon>Eukaryota</taxon>
        <taxon>Metazoa</taxon>
        <taxon>Ecdysozoa</taxon>
        <taxon>Arthropoda</taxon>
        <taxon>Crustacea</taxon>
        <taxon>Branchiopoda</taxon>
        <taxon>Diplostraca</taxon>
        <taxon>Cladocera</taxon>
        <taxon>Anomopoda</taxon>
        <taxon>Daphniidae</taxon>
        <taxon>Daphnia</taxon>
    </lineage>
</organism>
<dbReference type="AlphaFoldDB" id="E9HXD4"/>
<dbReference type="EMBL" id="GL733031">
    <property type="protein sequence ID" value="EFX63598.1"/>
    <property type="molecule type" value="Genomic_DNA"/>
</dbReference>
<dbReference type="Proteomes" id="UP000000305">
    <property type="component" value="Unassembled WGS sequence"/>
</dbReference>
<name>E9HXD4_DAPPU</name>
<keyword evidence="2" id="KW-1185">Reference proteome</keyword>
<proteinExistence type="predicted"/>
<accession>E9HXD4</accession>
<reference evidence="1 2" key="1">
    <citation type="journal article" date="2011" name="Science">
        <title>The ecoresponsive genome of Daphnia pulex.</title>
        <authorList>
            <person name="Colbourne J.K."/>
            <person name="Pfrender M.E."/>
            <person name="Gilbert D."/>
            <person name="Thomas W.K."/>
            <person name="Tucker A."/>
            <person name="Oakley T.H."/>
            <person name="Tokishita S."/>
            <person name="Aerts A."/>
            <person name="Arnold G.J."/>
            <person name="Basu M.K."/>
            <person name="Bauer D.J."/>
            <person name="Caceres C.E."/>
            <person name="Carmel L."/>
            <person name="Casola C."/>
            <person name="Choi J.H."/>
            <person name="Detter J.C."/>
            <person name="Dong Q."/>
            <person name="Dusheyko S."/>
            <person name="Eads B.D."/>
            <person name="Frohlich T."/>
            <person name="Geiler-Samerotte K.A."/>
            <person name="Gerlach D."/>
            <person name="Hatcher P."/>
            <person name="Jogdeo S."/>
            <person name="Krijgsveld J."/>
            <person name="Kriventseva E.V."/>
            <person name="Kultz D."/>
            <person name="Laforsch C."/>
            <person name="Lindquist E."/>
            <person name="Lopez J."/>
            <person name="Manak J.R."/>
            <person name="Muller J."/>
            <person name="Pangilinan J."/>
            <person name="Patwardhan R.P."/>
            <person name="Pitluck S."/>
            <person name="Pritham E.J."/>
            <person name="Rechtsteiner A."/>
            <person name="Rho M."/>
            <person name="Rogozin I.B."/>
            <person name="Sakarya O."/>
            <person name="Salamov A."/>
            <person name="Schaack S."/>
            <person name="Shapiro H."/>
            <person name="Shiga Y."/>
            <person name="Skalitzky C."/>
            <person name="Smith Z."/>
            <person name="Souvorov A."/>
            <person name="Sung W."/>
            <person name="Tang Z."/>
            <person name="Tsuchiya D."/>
            <person name="Tu H."/>
            <person name="Vos H."/>
            <person name="Wang M."/>
            <person name="Wolf Y.I."/>
            <person name="Yamagata H."/>
            <person name="Yamada T."/>
            <person name="Ye Y."/>
            <person name="Shaw J.R."/>
            <person name="Andrews J."/>
            <person name="Crease T.J."/>
            <person name="Tang H."/>
            <person name="Lucas S.M."/>
            <person name="Robertson H.M."/>
            <person name="Bork P."/>
            <person name="Koonin E.V."/>
            <person name="Zdobnov E.M."/>
            <person name="Grigoriev I.V."/>
            <person name="Lynch M."/>
            <person name="Boore J.L."/>
        </authorList>
    </citation>
    <scope>NUCLEOTIDE SEQUENCE [LARGE SCALE GENOMIC DNA]</scope>
</reference>